<dbReference type="OrthoDB" id="409543at2759"/>
<feature type="compositionally biased region" description="Acidic residues" evidence="1">
    <location>
        <begin position="179"/>
        <end position="189"/>
    </location>
</feature>
<evidence type="ECO:0008006" key="4">
    <source>
        <dbReference type="Google" id="ProtNLM"/>
    </source>
</evidence>
<organism evidence="2 3">
    <name type="scientific">Carpinus fangiana</name>
    <dbReference type="NCBI Taxonomy" id="176857"/>
    <lineage>
        <taxon>Eukaryota</taxon>
        <taxon>Viridiplantae</taxon>
        <taxon>Streptophyta</taxon>
        <taxon>Embryophyta</taxon>
        <taxon>Tracheophyta</taxon>
        <taxon>Spermatophyta</taxon>
        <taxon>Magnoliopsida</taxon>
        <taxon>eudicotyledons</taxon>
        <taxon>Gunneridae</taxon>
        <taxon>Pentapetalae</taxon>
        <taxon>rosids</taxon>
        <taxon>fabids</taxon>
        <taxon>Fagales</taxon>
        <taxon>Betulaceae</taxon>
        <taxon>Carpinus</taxon>
    </lineage>
</organism>
<sequence length="322" mass="37775">MRWVTLHRYGGVFFDPDVIMLRDMRPLLLPGNHSFAQRWRLLTPAGEYGTSVVSLTANSSLSSYFLQGGVRMSMNFHPLVLGTMARKDNRNHELVMLENTIFDPLWVGNGKRIQGRCPTPCLDGNEGKVFQGRNNSIYDEWRGFDGDYSRRPRTMRKMMGQQVVLGNLRKRRLITVNDDAEEHPEDQQEDQQKEQQDKQQEQDDQQETESASQRLSPLQLDADTFTSSFNEYRALKDLGVIFPYDSMEDVYPPSNRTLEHFFRGAYTYTIHKQWNRHPEPNSWLDVMRHAHNGFFRRQRTNPYGEKWTGPDIEDYGRWIDFV</sequence>
<evidence type="ECO:0000313" key="2">
    <source>
        <dbReference type="EMBL" id="KAB8346058.1"/>
    </source>
</evidence>
<feature type="region of interest" description="Disordered" evidence="1">
    <location>
        <begin position="179"/>
        <end position="219"/>
    </location>
</feature>
<evidence type="ECO:0000313" key="3">
    <source>
        <dbReference type="Proteomes" id="UP000327013"/>
    </source>
</evidence>
<accession>A0A5N6KUU1</accession>
<feature type="compositionally biased region" description="Basic and acidic residues" evidence="1">
    <location>
        <begin position="190"/>
        <end position="201"/>
    </location>
</feature>
<dbReference type="Proteomes" id="UP000327013">
    <property type="component" value="Unassembled WGS sequence"/>
</dbReference>
<name>A0A5N6KUU1_9ROSI</name>
<dbReference type="EMBL" id="VIBQ01000013">
    <property type="protein sequence ID" value="KAB8346058.1"/>
    <property type="molecule type" value="Genomic_DNA"/>
</dbReference>
<comment type="caution">
    <text evidence="2">The sequence shown here is derived from an EMBL/GenBank/DDBJ whole genome shotgun (WGS) entry which is preliminary data.</text>
</comment>
<proteinExistence type="predicted"/>
<reference evidence="2 3" key="1">
    <citation type="submission" date="2019-06" db="EMBL/GenBank/DDBJ databases">
        <title>A chromosomal-level reference genome of Carpinus fangiana (Coryloideae, Betulaceae).</title>
        <authorList>
            <person name="Yang X."/>
            <person name="Wang Z."/>
            <person name="Zhang L."/>
            <person name="Hao G."/>
            <person name="Liu J."/>
            <person name="Yang Y."/>
        </authorList>
    </citation>
    <scope>NUCLEOTIDE SEQUENCE [LARGE SCALE GENOMIC DNA]</scope>
    <source>
        <strain evidence="2">Cfa_2016G</strain>
        <tissue evidence="2">Leaf</tissue>
    </source>
</reference>
<gene>
    <name evidence="2" type="ORF">FH972_023110</name>
</gene>
<evidence type="ECO:0000256" key="1">
    <source>
        <dbReference type="SAM" id="MobiDB-lite"/>
    </source>
</evidence>
<protein>
    <recommendedName>
        <fullName evidence="4">Nucleotide-diphospho-sugar transferase domain-containing protein</fullName>
    </recommendedName>
</protein>
<dbReference type="AlphaFoldDB" id="A0A5N6KUU1"/>
<keyword evidence="3" id="KW-1185">Reference proteome</keyword>